<dbReference type="SUPFAM" id="SSF55874">
    <property type="entry name" value="ATPase domain of HSP90 chaperone/DNA topoisomerase II/histidine kinase"/>
    <property type="match status" value="1"/>
</dbReference>
<evidence type="ECO:0000256" key="9">
    <source>
        <dbReference type="ARBA" id="ARBA00023012"/>
    </source>
</evidence>
<dbReference type="GO" id="GO:0000155">
    <property type="term" value="F:phosphorelay sensor kinase activity"/>
    <property type="evidence" value="ECO:0007669"/>
    <property type="project" value="InterPro"/>
</dbReference>
<dbReference type="InterPro" id="IPR003661">
    <property type="entry name" value="HisK_dim/P_dom"/>
</dbReference>
<dbReference type="Proteomes" id="UP000292118">
    <property type="component" value="Chromosome"/>
</dbReference>
<keyword evidence="16" id="KW-1185">Reference proteome</keyword>
<dbReference type="SMART" id="SM00387">
    <property type="entry name" value="HATPase_c"/>
    <property type="match status" value="1"/>
</dbReference>
<keyword evidence="12" id="KW-0472">Membrane</keyword>
<evidence type="ECO:0000256" key="10">
    <source>
        <dbReference type="ARBA" id="ARBA00039401"/>
    </source>
</evidence>
<evidence type="ECO:0000256" key="4">
    <source>
        <dbReference type="ARBA" id="ARBA00022553"/>
    </source>
</evidence>
<dbReference type="EMBL" id="CP035493">
    <property type="protein sequence ID" value="QAY70618.1"/>
    <property type="molecule type" value="Genomic_DNA"/>
</dbReference>
<evidence type="ECO:0000313" key="15">
    <source>
        <dbReference type="EMBL" id="QAY70618.1"/>
    </source>
</evidence>
<proteinExistence type="predicted"/>
<dbReference type="GO" id="GO:0030295">
    <property type="term" value="F:protein kinase activator activity"/>
    <property type="evidence" value="ECO:0007669"/>
    <property type="project" value="TreeGrafter"/>
</dbReference>
<evidence type="ECO:0000313" key="16">
    <source>
        <dbReference type="Proteomes" id="UP000292118"/>
    </source>
</evidence>
<evidence type="ECO:0000256" key="7">
    <source>
        <dbReference type="ARBA" id="ARBA00022777"/>
    </source>
</evidence>
<dbReference type="PROSITE" id="PS50109">
    <property type="entry name" value="HIS_KIN"/>
    <property type="match status" value="1"/>
</dbReference>
<sequence>MTPPDGVARRRSVLGHHTLLGASLRGRVARLLTLSAVLLAVVYAVAVLVLVRADAFLDGVRPDPGSSAETSHYDDAVGGLRLLIVVLAVLAGVAVLLGTFVWKALERDVLAPLAALAATARAAAEGDLRRPVPRVGMGEIAALAADVEHMRAELATQLEELRALHEETAEAHEQLTAQAAELERSNRDLEQFAYVASHDLQEPLRKVASFTQLLGKRYRGRLDENADQYIDFAVDGAKRMQQLIQDLLLFSRVGRAEVRDVAVDLEQVLTEVLGELAERVDAADATVTHDPLPTVQGDPTLLRLVLANVVGNALKFRRADVPARVHVGTRDTGDAWHLSVTDNGIGIDPRYADRVFVIFQRLHPKEVYPGTGIGLALVQRIVEYHGGRAWVAPAADGGTTVAWTLPHRRVRRRAGDSRAAGSIG</sequence>
<dbReference type="Pfam" id="PF00672">
    <property type="entry name" value="HAMP"/>
    <property type="match status" value="1"/>
</dbReference>
<dbReference type="InterPro" id="IPR050351">
    <property type="entry name" value="BphY/WalK/GraS-like"/>
</dbReference>
<dbReference type="AlphaFoldDB" id="A0A4P6FJ67"/>
<dbReference type="GO" id="GO:0007234">
    <property type="term" value="P:osmosensory signaling via phosphorelay pathway"/>
    <property type="evidence" value="ECO:0007669"/>
    <property type="project" value="TreeGrafter"/>
</dbReference>
<keyword evidence="7" id="KW-0418">Kinase</keyword>
<dbReference type="InterPro" id="IPR005467">
    <property type="entry name" value="His_kinase_dom"/>
</dbReference>
<evidence type="ECO:0000256" key="8">
    <source>
        <dbReference type="ARBA" id="ARBA00022989"/>
    </source>
</evidence>
<comment type="catalytic activity">
    <reaction evidence="1">
        <text>ATP + protein L-histidine = ADP + protein N-phospho-L-histidine.</text>
        <dbReference type="EC" id="2.7.13.3"/>
    </reaction>
</comment>
<keyword evidence="5" id="KW-0808">Transferase</keyword>
<dbReference type="Pfam" id="PF00512">
    <property type="entry name" value="HisKA"/>
    <property type="match status" value="1"/>
</dbReference>
<protein>
    <recommendedName>
        <fullName evidence="10">Sensor-like histidine kinase SenX3</fullName>
        <ecNumber evidence="3">2.7.13.3</ecNumber>
    </recommendedName>
</protein>
<dbReference type="SMART" id="SM00304">
    <property type="entry name" value="HAMP"/>
    <property type="match status" value="1"/>
</dbReference>
<organism evidence="15 16">
    <name type="scientific">Xylanimonas protaetiae</name>
    <dbReference type="NCBI Taxonomy" id="2509457"/>
    <lineage>
        <taxon>Bacteria</taxon>
        <taxon>Bacillati</taxon>
        <taxon>Actinomycetota</taxon>
        <taxon>Actinomycetes</taxon>
        <taxon>Micrococcales</taxon>
        <taxon>Promicromonosporaceae</taxon>
        <taxon>Xylanimonas</taxon>
    </lineage>
</organism>
<keyword evidence="11" id="KW-0175">Coiled coil</keyword>
<evidence type="ECO:0000259" key="13">
    <source>
        <dbReference type="PROSITE" id="PS50109"/>
    </source>
</evidence>
<dbReference type="InterPro" id="IPR004358">
    <property type="entry name" value="Sig_transdc_His_kin-like_C"/>
</dbReference>
<evidence type="ECO:0000259" key="14">
    <source>
        <dbReference type="PROSITE" id="PS50885"/>
    </source>
</evidence>
<dbReference type="RefSeq" id="WP_129188553.1">
    <property type="nucleotide sequence ID" value="NZ_CP035493.1"/>
</dbReference>
<dbReference type="EC" id="2.7.13.3" evidence="3"/>
<reference evidence="15 16" key="1">
    <citation type="submission" date="2019-01" db="EMBL/GenBank/DDBJ databases">
        <title>Genome sequencing of strain FW10M-9.</title>
        <authorList>
            <person name="Heo J."/>
            <person name="Kim S.-J."/>
            <person name="Kim J.-S."/>
            <person name="Hong S.-B."/>
            <person name="Kwon S.-W."/>
        </authorList>
    </citation>
    <scope>NUCLEOTIDE SEQUENCE [LARGE SCALE GENOMIC DNA]</scope>
    <source>
        <strain evidence="15 16">FW10M-9</strain>
    </source>
</reference>
<evidence type="ECO:0000256" key="3">
    <source>
        <dbReference type="ARBA" id="ARBA00012438"/>
    </source>
</evidence>
<name>A0A4P6FJ67_9MICO</name>
<keyword evidence="8 12" id="KW-1133">Transmembrane helix</keyword>
<dbReference type="PANTHER" id="PTHR42878:SF15">
    <property type="entry name" value="BACTERIOPHYTOCHROME"/>
    <property type="match status" value="1"/>
</dbReference>
<feature type="domain" description="HAMP" evidence="14">
    <location>
        <begin position="107"/>
        <end position="159"/>
    </location>
</feature>
<dbReference type="PANTHER" id="PTHR42878">
    <property type="entry name" value="TWO-COMPONENT HISTIDINE KINASE"/>
    <property type="match status" value="1"/>
</dbReference>
<dbReference type="PRINTS" id="PR00344">
    <property type="entry name" value="BCTRLSENSOR"/>
</dbReference>
<feature type="coiled-coil region" evidence="11">
    <location>
        <begin position="140"/>
        <end position="192"/>
    </location>
</feature>
<gene>
    <name evidence="15" type="ORF">ET471_11775</name>
</gene>
<dbReference type="SUPFAM" id="SSF47384">
    <property type="entry name" value="Homodimeric domain of signal transducing histidine kinase"/>
    <property type="match status" value="1"/>
</dbReference>
<dbReference type="OrthoDB" id="9808408at2"/>
<dbReference type="InterPro" id="IPR036890">
    <property type="entry name" value="HATPase_C_sf"/>
</dbReference>
<evidence type="ECO:0000256" key="1">
    <source>
        <dbReference type="ARBA" id="ARBA00000085"/>
    </source>
</evidence>
<dbReference type="PROSITE" id="PS50885">
    <property type="entry name" value="HAMP"/>
    <property type="match status" value="1"/>
</dbReference>
<dbReference type="InterPro" id="IPR036097">
    <property type="entry name" value="HisK_dim/P_sf"/>
</dbReference>
<comment type="subcellular location">
    <subcellularLocation>
        <location evidence="2">Cell membrane</location>
    </subcellularLocation>
</comment>
<dbReference type="InterPro" id="IPR003594">
    <property type="entry name" value="HATPase_dom"/>
</dbReference>
<keyword evidence="4" id="KW-0597">Phosphoprotein</keyword>
<evidence type="ECO:0000256" key="6">
    <source>
        <dbReference type="ARBA" id="ARBA00022692"/>
    </source>
</evidence>
<dbReference type="InterPro" id="IPR003660">
    <property type="entry name" value="HAMP_dom"/>
</dbReference>
<dbReference type="CDD" id="cd00082">
    <property type="entry name" value="HisKA"/>
    <property type="match status" value="1"/>
</dbReference>
<dbReference type="SMART" id="SM00388">
    <property type="entry name" value="HisKA"/>
    <property type="match status" value="1"/>
</dbReference>
<dbReference type="Pfam" id="PF02518">
    <property type="entry name" value="HATPase_c"/>
    <property type="match status" value="1"/>
</dbReference>
<feature type="transmembrane region" description="Helical" evidence="12">
    <location>
        <begin position="82"/>
        <end position="102"/>
    </location>
</feature>
<feature type="domain" description="Histidine kinase" evidence="13">
    <location>
        <begin position="195"/>
        <end position="409"/>
    </location>
</feature>
<dbReference type="GO" id="GO:0005886">
    <property type="term" value="C:plasma membrane"/>
    <property type="evidence" value="ECO:0007669"/>
    <property type="project" value="UniProtKB-SubCell"/>
</dbReference>
<keyword evidence="9" id="KW-0902">Two-component regulatory system</keyword>
<evidence type="ECO:0000256" key="11">
    <source>
        <dbReference type="SAM" id="Coils"/>
    </source>
</evidence>
<dbReference type="Gene3D" id="6.10.340.10">
    <property type="match status" value="1"/>
</dbReference>
<evidence type="ECO:0000256" key="2">
    <source>
        <dbReference type="ARBA" id="ARBA00004236"/>
    </source>
</evidence>
<evidence type="ECO:0000256" key="12">
    <source>
        <dbReference type="SAM" id="Phobius"/>
    </source>
</evidence>
<feature type="transmembrane region" description="Helical" evidence="12">
    <location>
        <begin position="31"/>
        <end position="51"/>
    </location>
</feature>
<dbReference type="Gene3D" id="1.10.287.130">
    <property type="match status" value="1"/>
</dbReference>
<dbReference type="GO" id="GO:0000156">
    <property type="term" value="F:phosphorelay response regulator activity"/>
    <property type="evidence" value="ECO:0007669"/>
    <property type="project" value="TreeGrafter"/>
</dbReference>
<evidence type="ECO:0000256" key="5">
    <source>
        <dbReference type="ARBA" id="ARBA00022679"/>
    </source>
</evidence>
<dbReference type="SUPFAM" id="SSF158472">
    <property type="entry name" value="HAMP domain-like"/>
    <property type="match status" value="1"/>
</dbReference>
<dbReference type="KEGG" id="xya:ET471_11775"/>
<accession>A0A4P6FJ67</accession>
<dbReference type="Gene3D" id="3.30.565.10">
    <property type="entry name" value="Histidine kinase-like ATPase, C-terminal domain"/>
    <property type="match status" value="1"/>
</dbReference>
<keyword evidence="6 12" id="KW-0812">Transmembrane</keyword>